<comment type="cofactor">
    <cofactor evidence="15">
        <name>Zn(2+)</name>
        <dbReference type="ChEBI" id="CHEBI:29105"/>
    </cofactor>
    <text evidence="15">Binds 1 zinc ion per subunit.</text>
</comment>
<evidence type="ECO:0000256" key="6">
    <source>
        <dbReference type="ARBA" id="ARBA00022723"/>
    </source>
</evidence>
<dbReference type="InterPro" id="IPR003959">
    <property type="entry name" value="ATPase_AAA_core"/>
</dbReference>
<dbReference type="Gene3D" id="3.30.720.210">
    <property type="match status" value="1"/>
</dbReference>
<feature type="domain" description="AAA+ ATPase" evidence="17">
    <location>
        <begin position="191"/>
        <end position="331"/>
    </location>
</feature>
<feature type="binding site" evidence="15">
    <location>
        <position position="423"/>
    </location>
    <ligand>
        <name>Zn(2+)</name>
        <dbReference type="ChEBI" id="CHEBI:29105"/>
        <note>catalytic</note>
    </ligand>
</feature>
<dbReference type="SUPFAM" id="SSF52540">
    <property type="entry name" value="P-loop containing nucleoside triphosphate hydrolases"/>
    <property type="match status" value="1"/>
</dbReference>
<keyword evidence="10 15" id="KW-0067">ATP-binding</keyword>
<comment type="similarity">
    <text evidence="16">Belongs to the AAA ATPase family.</text>
</comment>
<evidence type="ECO:0000256" key="1">
    <source>
        <dbReference type="ARBA" id="ARBA00004370"/>
    </source>
</evidence>
<comment type="caution">
    <text evidence="18">The sequence shown here is derived from an EMBL/GenBank/DDBJ whole genome shotgun (WGS) entry which is preliminary data.</text>
</comment>
<evidence type="ECO:0000256" key="5">
    <source>
        <dbReference type="ARBA" id="ARBA00022692"/>
    </source>
</evidence>
<keyword evidence="6 15" id="KW-0479">Metal-binding</keyword>
<organism evidence="18 19">
    <name type="scientific">candidate division TM6 bacterium JCVI TM6SC1</name>
    <dbReference type="NCBI Taxonomy" id="1306947"/>
    <lineage>
        <taxon>Bacteria</taxon>
        <taxon>Candidatus Babelota</taxon>
        <taxon>Vermiphilus</taxon>
    </lineage>
</organism>
<keyword evidence="4 15" id="KW-0645">Protease</keyword>
<dbReference type="InterPro" id="IPR003593">
    <property type="entry name" value="AAA+_ATPase"/>
</dbReference>
<dbReference type="GO" id="GO:0004222">
    <property type="term" value="F:metalloendopeptidase activity"/>
    <property type="evidence" value="ECO:0007669"/>
    <property type="project" value="InterPro"/>
</dbReference>
<evidence type="ECO:0000256" key="12">
    <source>
        <dbReference type="ARBA" id="ARBA00023049"/>
    </source>
</evidence>
<dbReference type="SMART" id="SM00382">
    <property type="entry name" value="AAA"/>
    <property type="match status" value="1"/>
</dbReference>
<dbReference type="PANTHER" id="PTHR23076">
    <property type="entry name" value="METALLOPROTEASE M41 FTSH"/>
    <property type="match status" value="1"/>
</dbReference>
<evidence type="ECO:0000256" key="16">
    <source>
        <dbReference type="RuleBase" id="RU003651"/>
    </source>
</evidence>
<evidence type="ECO:0000256" key="10">
    <source>
        <dbReference type="ARBA" id="ARBA00022840"/>
    </source>
</evidence>
<dbReference type="GO" id="GO:0005524">
    <property type="term" value="F:ATP binding"/>
    <property type="evidence" value="ECO:0007669"/>
    <property type="project" value="UniProtKB-UniRule"/>
</dbReference>
<keyword evidence="19" id="KW-1185">Reference proteome</keyword>
<protein>
    <recommendedName>
        <fullName evidence="15">ATP-dependent zinc metalloprotease FtsH</fullName>
        <ecNumber evidence="15">3.4.24.-</ecNumber>
    </recommendedName>
</protein>
<evidence type="ECO:0000256" key="4">
    <source>
        <dbReference type="ARBA" id="ARBA00022670"/>
    </source>
</evidence>
<dbReference type="GO" id="GO:0016887">
    <property type="term" value="F:ATP hydrolysis activity"/>
    <property type="evidence" value="ECO:0007669"/>
    <property type="project" value="UniProtKB-UniRule"/>
</dbReference>
<gene>
    <name evidence="15" type="primary">ftsH</name>
    <name evidence="18" type="ORF">J120_02025</name>
</gene>
<accession>A0A0D2GQW3</accession>
<comment type="function">
    <text evidence="15">Acts as a processive, ATP-dependent zinc metallopeptidase for both cytoplasmic and membrane proteins. Plays a role in the quality control of integral membrane proteins.</text>
</comment>
<evidence type="ECO:0000256" key="3">
    <source>
        <dbReference type="ARBA" id="ARBA00022475"/>
    </source>
</evidence>
<evidence type="ECO:0000256" key="7">
    <source>
        <dbReference type="ARBA" id="ARBA00022741"/>
    </source>
</evidence>
<evidence type="ECO:0000256" key="8">
    <source>
        <dbReference type="ARBA" id="ARBA00022801"/>
    </source>
</evidence>
<keyword evidence="7 15" id="KW-0547">Nucleotide-binding</keyword>
<keyword evidence="9 15" id="KW-0862">Zinc</keyword>
<proteinExistence type="inferred from homology"/>
<dbReference type="EC" id="3.4.24.-" evidence="15"/>
<keyword evidence="13 15" id="KW-0472">Membrane</keyword>
<evidence type="ECO:0000256" key="2">
    <source>
        <dbReference type="ARBA" id="ARBA00010044"/>
    </source>
</evidence>
<dbReference type="GO" id="GO:0006508">
    <property type="term" value="P:proteolysis"/>
    <property type="evidence" value="ECO:0007669"/>
    <property type="project" value="UniProtKB-KW"/>
</dbReference>
<dbReference type="Gene3D" id="1.20.58.760">
    <property type="entry name" value="Peptidase M41"/>
    <property type="match status" value="1"/>
</dbReference>
<comment type="similarity">
    <text evidence="14 15">In the central section; belongs to the AAA ATPase family.</text>
</comment>
<dbReference type="AlphaFoldDB" id="A0A0D2GQW3"/>
<dbReference type="eggNOG" id="COG0465">
    <property type="taxonomic scope" value="Bacteria"/>
</dbReference>
<dbReference type="InterPro" id="IPR003960">
    <property type="entry name" value="ATPase_AAA_CS"/>
</dbReference>
<dbReference type="InterPro" id="IPR037219">
    <property type="entry name" value="Peptidase_M41-like"/>
</dbReference>
<dbReference type="Pfam" id="PF06480">
    <property type="entry name" value="FtsH_ext"/>
    <property type="match status" value="1"/>
</dbReference>
<dbReference type="GO" id="GO:0004176">
    <property type="term" value="F:ATP-dependent peptidase activity"/>
    <property type="evidence" value="ECO:0007669"/>
    <property type="project" value="InterPro"/>
</dbReference>
<dbReference type="InterPro" id="IPR000642">
    <property type="entry name" value="Peptidase_M41"/>
</dbReference>
<dbReference type="STRING" id="1306947.J120_02025"/>
<evidence type="ECO:0000313" key="19">
    <source>
        <dbReference type="Proteomes" id="UP000032214"/>
    </source>
</evidence>
<evidence type="ECO:0000259" key="17">
    <source>
        <dbReference type="SMART" id="SM00382"/>
    </source>
</evidence>
<evidence type="ECO:0000256" key="11">
    <source>
        <dbReference type="ARBA" id="ARBA00022989"/>
    </source>
</evidence>
<dbReference type="InterPro" id="IPR027417">
    <property type="entry name" value="P-loop_NTPase"/>
</dbReference>
<feature type="active site" evidence="15">
    <location>
        <position position="424"/>
    </location>
</feature>
<dbReference type="EMBL" id="ARQD01000001">
    <property type="protein sequence ID" value="KIX85724.1"/>
    <property type="molecule type" value="Genomic_DNA"/>
</dbReference>
<sequence length="602" mass="66905">MQGGPKNVLVAIVAFLVLILLVSRLTHITRHIKRIPYSEFITQVERNKVNEIRISGHEVEGTFKDGSVFETAVGNNQADWELFKKHNLVVSIADTTASSVSIWYLLPLLSLLVASLAAVWFFIRQSRSNSNSGGGGNIFSMGKSRARMFMPSTIKETFDSVAGATEAKEELKDIVEFLKSPEKYQRLGARVPRGVLLVGEPGNGKTLLAKAVAGEANCPFFSVSGSDFIEVFVGVGAARVRDLFERARQRAPSIIFIDEIDAVGRQRGSGMGGGHDEREQTLNQLLTEMDGFQTTGGSVIVIGATNRLDVLDKALLRPGRFDRQVEVPFPDLMSREEILRVHAKSVKIDPAVDLYKIARGTPGFTGADLANLINEAALNATKNHSQELVTMHDFEEARDKIMLGKESKTKILTLEERTVTAFHEAGHALVRLLDPENSDPLHKITIVPRGRALGVTHSLPERDRYTESKERMLTMIRSALGGRAAEQLKFNRLETGAYSDFVVATDIARKMVCMYGMSENLGPVVYSQQYGGYQYSPHTAERIDTEVENILNTCYKQTYEILEHNKEKLDILGSTLLEKETMYASEIYELLGIQARQEFKFT</sequence>
<dbReference type="InterPro" id="IPR011546">
    <property type="entry name" value="Pept_M41_FtsH_extracell"/>
</dbReference>
<dbReference type="Gene3D" id="1.10.8.60">
    <property type="match status" value="1"/>
</dbReference>
<dbReference type="PANTHER" id="PTHR23076:SF97">
    <property type="entry name" value="ATP-DEPENDENT ZINC METALLOPROTEASE YME1L1"/>
    <property type="match status" value="1"/>
</dbReference>
<keyword evidence="12 15" id="KW-0482">Metalloprotease</keyword>
<dbReference type="Gene3D" id="3.40.50.300">
    <property type="entry name" value="P-loop containing nucleotide triphosphate hydrolases"/>
    <property type="match status" value="1"/>
</dbReference>
<keyword evidence="8 15" id="KW-0378">Hydrolase</keyword>
<keyword evidence="5 15" id="KW-0812">Transmembrane</keyword>
<dbReference type="Pfam" id="PF00004">
    <property type="entry name" value="AAA"/>
    <property type="match status" value="1"/>
</dbReference>
<comment type="caution">
    <text evidence="15">Lacks conserved residue(s) required for the propagation of feature annotation.</text>
</comment>
<dbReference type="CDD" id="cd19501">
    <property type="entry name" value="RecA-like_FtsH"/>
    <property type="match status" value="1"/>
</dbReference>
<comment type="subunit">
    <text evidence="15">Homohexamer.</text>
</comment>
<name>A0A0D2GQW3_9BACT</name>
<dbReference type="Proteomes" id="UP000032214">
    <property type="component" value="Unassembled WGS sequence"/>
</dbReference>
<dbReference type="FunFam" id="1.10.8.60:FF:000001">
    <property type="entry name" value="ATP-dependent zinc metalloprotease FtsH"/>
    <property type="match status" value="1"/>
</dbReference>
<dbReference type="HAMAP" id="MF_01458">
    <property type="entry name" value="FtsH"/>
    <property type="match status" value="1"/>
</dbReference>
<evidence type="ECO:0000256" key="13">
    <source>
        <dbReference type="ARBA" id="ARBA00023136"/>
    </source>
</evidence>
<dbReference type="GO" id="GO:0008270">
    <property type="term" value="F:zinc ion binding"/>
    <property type="evidence" value="ECO:0007669"/>
    <property type="project" value="UniProtKB-UniRule"/>
</dbReference>
<feature type="binding site" evidence="15">
    <location>
        <position position="500"/>
    </location>
    <ligand>
        <name>Zn(2+)</name>
        <dbReference type="ChEBI" id="CHEBI:29105"/>
        <note>catalytic</note>
    </ligand>
</feature>
<feature type="transmembrane region" description="Helical" evidence="15">
    <location>
        <begin position="102"/>
        <end position="123"/>
    </location>
</feature>
<keyword evidence="11 15" id="KW-1133">Transmembrane helix</keyword>
<dbReference type="InterPro" id="IPR041569">
    <property type="entry name" value="AAA_lid_3"/>
</dbReference>
<dbReference type="FunFam" id="3.40.50.300:FF:000001">
    <property type="entry name" value="ATP-dependent zinc metalloprotease FtsH"/>
    <property type="match status" value="1"/>
</dbReference>
<reference evidence="18 19" key="1">
    <citation type="journal article" date="2013" name="Proc. Natl. Acad. Sci. U.S.A.">
        <title>Candidate phylum TM6 genome recovered from a hospital sink biofilm provides genomic insights into this uncultivated phylum.</title>
        <authorList>
            <person name="McLean J.S."/>
            <person name="Lombardo M.J."/>
            <person name="Badger J.H."/>
            <person name="Edlund A."/>
            <person name="Novotny M."/>
            <person name="Yee-Greenbaum J."/>
            <person name="Vyahhi N."/>
            <person name="Hall A.P."/>
            <person name="Yang Y."/>
            <person name="Dupont C.L."/>
            <person name="Ziegler M.G."/>
            <person name="Chitsaz H."/>
            <person name="Allen A.E."/>
            <person name="Yooseph S."/>
            <person name="Tesler G."/>
            <person name="Pevzner P.A."/>
            <person name="Friedman R.M."/>
            <person name="Nealson K.H."/>
            <person name="Venter J.C."/>
            <person name="Lasken R.S."/>
        </authorList>
    </citation>
    <scope>NUCLEOTIDE SEQUENCE [LARGE SCALE GENOMIC DNA]</scope>
    <source>
        <strain evidence="18 19">TM6SC1</strain>
    </source>
</reference>
<dbReference type="GO" id="GO:0030163">
    <property type="term" value="P:protein catabolic process"/>
    <property type="evidence" value="ECO:0007669"/>
    <property type="project" value="UniProtKB-UniRule"/>
</dbReference>
<dbReference type="Pfam" id="PF01434">
    <property type="entry name" value="Peptidase_M41"/>
    <property type="match status" value="1"/>
</dbReference>
<feature type="transmembrane region" description="Helical" evidence="15">
    <location>
        <begin position="6"/>
        <end position="25"/>
    </location>
</feature>
<dbReference type="Pfam" id="PF17862">
    <property type="entry name" value="AAA_lid_3"/>
    <property type="match status" value="1"/>
</dbReference>
<dbReference type="NCBIfam" id="TIGR01241">
    <property type="entry name" value="FtsH_fam"/>
    <property type="match status" value="1"/>
</dbReference>
<evidence type="ECO:0000256" key="9">
    <source>
        <dbReference type="ARBA" id="ARBA00022833"/>
    </source>
</evidence>
<evidence type="ECO:0000313" key="18">
    <source>
        <dbReference type="EMBL" id="KIX85724.1"/>
    </source>
</evidence>
<dbReference type="GO" id="GO:0005886">
    <property type="term" value="C:plasma membrane"/>
    <property type="evidence" value="ECO:0007669"/>
    <property type="project" value="UniProtKB-SubCell"/>
</dbReference>
<evidence type="ECO:0000256" key="14">
    <source>
        <dbReference type="ARBA" id="ARBA00061570"/>
    </source>
</evidence>
<dbReference type="FunFam" id="1.20.58.760:FF:000001">
    <property type="entry name" value="ATP-dependent zinc metalloprotease FtsH"/>
    <property type="match status" value="1"/>
</dbReference>
<dbReference type="PROSITE" id="PS00674">
    <property type="entry name" value="AAA"/>
    <property type="match status" value="1"/>
</dbReference>
<feature type="binding site" evidence="15">
    <location>
        <position position="427"/>
    </location>
    <ligand>
        <name>Zn(2+)</name>
        <dbReference type="ChEBI" id="CHEBI:29105"/>
        <note>catalytic</note>
    </ligand>
</feature>
<dbReference type="SUPFAM" id="SSF140990">
    <property type="entry name" value="FtsH protease domain-like"/>
    <property type="match status" value="1"/>
</dbReference>
<evidence type="ECO:0000256" key="15">
    <source>
        <dbReference type="HAMAP-Rule" id="MF_01458"/>
    </source>
</evidence>
<keyword evidence="3 15" id="KW-1003">Cell membrane</keyword>
<dbReference type="InterPro" id="IPR005936">
    <property type="entry name" value="FtsH"/>
</dbReference>
<comment type="subcellular location">
    <subcellularLocation>
        <location evidence="15">Cell membrane</location>
        <topology evidence="15">Multi-pass membrane protein</topology>
        <orientation evidence="15">Cytoplasmic side</orientation>
    </subcellularLocation>
    <subcellularLocation>
        <location evidence="1">Membrane</location>
    </subcellularLocation>
</comment>
<comment type="similarity">
    <text evidence="2 15">In the C-terminal section; belongs to the peptidase M41 family.</text>
</comment>